<keyword evidence="5 9" id="KW-0378">Hydrolase</keyword>
<evidence type="ECO:0000256" key="6">
    <source>
        <dbReference type="ARBA" id="ARBA00022837"/>
    </source>
</evidence>
<dbReference type="Pfam" id="PF00884">
    <property type="entry name" value="Sulfatase"/>
    <property type="match status" value="1"/>
</dbReference>
<feature type="signal peptide" evidence="7">
    <location>
        <begin position="1"/>
        <end position="21"/>
    </location>
</feature>
<keyword evidence="3" id="KW-0479">Metal-binding</keyword>
<dbReference type="EC" id="3.1.6.1" evidence="9"/>
<dbReference type="InterPro" id="IPR017850">
    <property type="entry name" value="Alkaline_phosphatase_core_sf"/>
</dbReference>
<dbReference type="EMBL" id="SJPY01000002">
    <property type="protein sequence ID" value="TWU43782.1"/>
    <property type="molecule type" value="Genomic_DNA"/>
</dbReference>
<dbReference type="GO" id="GO:0005737">
    <property type="term" value="C:cytoplasm"/>
    <property type="evidence" value="ECO:0007669"/>
    <property type="project" value="TreeGrafter"/>
</dbReference>
<dbReference type="InterPro" id="IPR000917">
    <property type="entry name" value="Sulfatase_N"/>
</dbReference>
<protein>
    <submittedName>
        <fullName evidence="9">Arylsulfatase</fullName>
        <ecNumber evidence="9">3.1.6.1</ecNumber>
    </submittedName>
</protein>
<dbReference type="GO" id="GO:0046872">
    <property type="term" value="F:metal ion binding"/>
    <property type="evidence" value="ECO:0007669"/>
    <property type="project" value="UniProtKB-KW"/>
</dbReference>
<feature type="domain" description="Sulfatase N-terminal" evidence="8">
    <location>
        <begin position="24"/>
        <end position="379"/>
    </location>
</feature>
<feature type="chain" id="PRO_5022829964" evidence="7">
    <location>
        <begin position="22"/>
        <end position="472"/>
    </location>
</feature>
<gene>
    <name evidence="9" type="ORF">Q31b_13140</name>
</gene>
<reference evidence="9 10" key="1">
    <citation type="submission" date="2019-02" db="EMBL/GenBank/DDBJ databases">
        <title>Deep-cultivation of Planctomycetes and their phenomic and genomic characterization uncovers novel biology.</title>
        <authorList>
            <person name="Wiegand S."/>
            <person name="Jogler M."/>
            <person name="Boedeker C."/>
            <person name="Pinto D."/>
            <person name="Vollmers J."/>
            <person name="Rivas-Marin E."/>
            <person name="Kohn T."/>
            <person name="Peeters S.H."/>
            <person name="Heuer A."/>
            <person name="Rast P."/>
            <person name="Oberbeckmann S."/>
            <person name="Bunk B."/>
            <person name="Jeske O."/>
            <person name="Meyerdierks A."/>
            <person name="Storesund J.E."/>
            <person name="Kallscheuer N."/>
            <person name="Luecker S."/>
            <person name="Lage O.M."/>
            <person name="Pohl T."/>
            <person name="Merkel B.J."/>
            <person name="Hornburger P."/>
            <person name="Mueller R.-W."/>
            <person name="Bruemmer F."/>
            <person name="Labrenz M."/>
            <person name="Spormann A.M."/>
            <person name="Op Den Camp H."/>
            <person name="Overmann J."/>
            <person name="Amann R."/>
            <person name="Jetten M.S.M."/>
            <person name="Mascher T."/>
            <person name="Medema M.H."/>
            <person name="Devos D.P."/>
            <person name="Kaster A.-K."/>
            <person name="Ovreas L."/>
            <person name="Rohde M."/>
            <person name="Galperin M.Y."/>
            <person name="Jogler C."/>
        </authorList>
    </citation>
    <scope>NUCLEOTIDE SEQUENCE [LARGE SCALE GENOMIC DNA]</scope>
    <source>
        <strain evidence="9 10">Q31b</strain>
    </source>
</reference>
<dbReference type="PANTHER" id="PTHR45953:SF1">
    <property type="entry name" value="IDURONATE 2-SULFATASE"/>
    <property type="match status" value="1"/>
</dbReference>
<evidence type="ECO:0000313" key="9">
    <source>
        <dbReference type="EMBL" id="TWU43782.1"/>
    </source>
</evidence>
<dbReference type="AlphaFoldDB" id="A0A5C6E4D2"/>
<evidence type="ECO:0000256" key="2">
    <source>
        <dbReference type="ARBA" id="ARBA00008779"/>
    </source>
</evidence>
<evidence type="ECO:0000256" key="3">
    <source>
        <dbReference type="ARBA" id="ARBA00022723"/>
    </source>
</evidence>
<dbReference type="OrthoDB" id="9782218at2"/>
<organism evidence="9 10">
    <name type="scientific">Novipirellula aureliae</name>
    <dbReference type="NCBI Taxonomy" id="2527966"/>
    <lineage>
        <taxon>Bacteria</taxon>
        <taxon>Pseudomonadati</taxon>
        <taxon>Planctomycetota</taxon>
        <taxon>Planctomycetia</taxon>
        <taxon>Pirellulales</taxon>
        <taxon>Pirellulaceae</taxon>
        <taxon>Novipirellula</taxon>
    </lineage>
</organism>
<comment type="caution">
    <text evidence="9">The sequence shown here is derived from an EMBL/GenBank/DDBJ whole genome shotgun (WGS) entry which is preliminary data.</text>
</comment>
<evidence type="ECO:0000259" key="8">
    <source>
        <dbReference type="Pfam" id="PF00884"/>
    </source>
</evidence>
<comment type="similarity">
    <text evidence="2">Belongs to the sulfatase family.</text>
</comment>
<dbReference type="PANTHER" id="PTHR45953">
    <property type="entry name" value="IDURONATE 2-SULFATASE"/>
    <property type="match status" value="1"/>
</dbReference>
<evidence type="ECO:0000256" key="5">
    <source>
        <dbReference type="ARBA" id="ARBA00022801"/>
    </source>
</evidence>
<accession>A0A5C6E4D2</accession>
<name>A0A5C6E4D2_9BACT</name>
<dbReference type="SUPFAM" id="SSF53649">
    <property type="entry name" value="Alkaline phosphatase-like"/>
    <property type="match status" value="1"/>
</dbReference>
<dbReference type="GO" id="GO:0004065">
    <property type="term" value="F:arylsulfatase activity"/>
    <property type="evidence" value="ECO:0007669"/>
    <property type="project" value="UniProtKB-EC"/>
</dbReference>
<dbReference type="CDD" id="cd16030">
    <property type="entry name" value="iduronate-2-sulfatase"/>
    <property type="match status" value="1"/>
</dbReference>
<evidence type="ECO:0000256" key="4">
    <source>
        <dbReference type="ARBA" id="ARBA00022729"/>
    </source>
</evidence>
<dbReference type="Gene3D" id="3.40.720.10">
    <property type="entry name" value="Alkaline Phosphatase, subunit A"/>
    <property type="match status" value="1"/>
</dbReference>
<evidence type="ECO:0000256" key="1">
    <source>
        <dbReference type="ARBA" id="ARBA00001913"/>
    </source>
</evidence>
<keyword evidence="10" id="KW-1185">Reference proteome</keyword>
<dbReference type="RefSeq" id="WP_146598855.1">
    <property type="nucleotide sequence ID" value="NZ_SJPY01000002.1"/>
</dbReference>
<keyword evidence="6" id="KW-0106">Calcium</keyword>
<keyword evidence="4 7" id="KW-0732">Signal</keyword>
<sequence length="472" mass="51950" precursor="true">MLKKITPILLCYLCFSPMLSAKSPNVLLLCIDDLRPELKSFGAEYIESPNIDALASSGRAFSRHYVQAPTCGASRYAMLTGRYGRTSASRGNQALVARSKEMAKATPSFPEVFRKAGYTTVSIGKVSHHPGGRYGKDWNDPDSIEMPGAWDRHSMPTGPWRHPEGAMHGLANGQIRSEKQLDVFESFDGPDTAYPDGLTTNAALEELDQLAKTGEPFLLAVGIIRPHLPFGSPATYMQPYLDAELPTIAHKEKPLGLSTWHGSGEFLRYNGWGKDPRQDSEFADEVRKHYASCVTYADACVGRIVDRLKENGLADDTIIVLWGDHGWHLGEHAVWGKHTLFEESLRSPLIVCAPQVKQAGVQSKAIVESIDLFPTLCDLCELPKPSSLDGESLLPMLDDPSVDGKSAISYGGSRDTIRTEKYRLIRHLKGKRVTANELYDHQIDSGETENIAAGNADVVKELSAILDEKLEE</sequence>
<dbReference type="Proteomes" id="UP000315471">
    <property type="component" value="Unassembled WGS sequence"/>
</dbReference>
<evidence type="ECO:0000256" key="7">
    <source>
        <dbReference type="SAM" id="SignalP"/>
    </source>
</evidence>
<proteinExistence type="inferred from homology"/>
<dbReference type="GO" id="GO:0004423">
    <property type="term" value="F:iduronate-2-sulfatase activity"/>
    <property type="evidence" value="ECO:0007669"/>
    <property type="project" value="InterPro"/>
</dbReference>
<comment type="cofactor">
    <cofactor evidence="1">
        <name>Ca(2+)</name>
        <dbReference type="ChEBI" id="CHEBI:29108"/>
    </cofactor>
</comment>
<evidence type="ECO:0000313" key="10">
    <source>
        <dbReference type="Proteomes" id="UP000315471"/>
    </source>
</evidence>
<dbReference type="InterPro" id="IPR035874">
    <property type="entry name" value="IDS"/>
</dbReference>